<dbReference type="Pfam" id="PF14111">
    <property type="entry name" value="DUF4283"/>
    <property type="match status" value="1"/>
</dbReference>
<organism evidence="3 4">
    <name type="scientific">Erythroxylum novogranatense</name>
    <dbReference type="NCBI Taxonomy" id="1862640"/>
    <lineage>
        <taxon>Eukaryota</taxon>
        <taxon>Viridiplantae</taxon>
        <taxon>Streptophyta</taxon>
        <taxon>Embryophyta</taxon>
        <taxon>Tracheophyta</taxon>
        <taxon>Spermatophyta</taxon>
        <taxon>Magnoliopsida</taxon>
        <taxon>eudicotyledons</taxon>
        <taxon>Gunneridae</taxon>
        <taxon>Pentapetalae</taxon>
        <taxon>rosids</taxon>
        <taxon>fabids</taxon>
        <taxon>Malpighiales</taxon>
        <taxon>Erythroxylaceae</taxon>
        <taxon>Erythroxylum</taxon>
    </lineage>
</organism>
<evidence type="ECO:0000313" key="4">
    <source>
        <dbReference type="Proteomes" id="UP001159364"/>
    </source>
</evidence>
<protein>
    <recommendedName>
        <fullName evidence="2">DUF4283 domain-containing protein</fullName>
    </recommendedName>
</protein>
<dbReference type="AlphaFoldDB" id="A0AAV8TKW7"/>
<feature type="region of interest" description="Disordered" evidence="1">
    <location>
        <begin position="1"/>
        <end position="53"/>
    </location>
</feature>
<proteinExistence type="predicted"/>
<comment type="caution">
    <text evidence="3">The sequence shown here is derived from an EMBL/GenBank/DDBJ whole genome shotgun (WGS) entry which is preliminary data.</text>
</comment>
<feature type="region of interest" description="Disordered" evidence="1">
    <location>
        <begin position="365"/>
        <end position="395"/>
    </location>
</feature>
<feature type="compositionally biased region" description="Polar residues" evidence="1">
    <location>
        <begin position="311"/>
        <end position="320"/>
    </location>
</feature>
<dbReference type="EMBL" id="JAIWQS010000005">
    <property type="protein sequence ID" value="KAJ8766593.1"/>
    <property type="molecule type" value="Genomic_DNA"/>
</dbReference>
<evidence type="ECO:0000256" key="1">
    <source>
        <dbReference type="SAM" id="MobiDB-lite"/>
    </source>
</evidence>
<sequence length="446" mass="49141">MSTPPPKTSRASIRPDNPRNSKKSRPPDKPPDLATVSSADNVPARDPASSPIHVPSYQDKLLGKLAQVKDSPKVAPVDLLASKVMTMSFRNDDVLCPEFTIDTQYKQNLMSPWQQALVVKVLGRSVGYRVLYTRLYQMWKPKGELDILDLGYDYFLIKFTLEEDRTHVLTNGPWMIQGYYLTDAAPRADRNTPQRKATATAEDGLVDDGTSLGPRFGEWMVVDRHPRHVSRPQHATNPQGNTQREYQNLFQALNEKISEPVEAATRFQVGIQDCAEPSHRQALRQFKSRANKLIEPAVPAQSLRFRHTTTPGAHPQTVQPHANHAENNKRFIPPKAPTSTVDGEVTMKLVKSLAGSLQQVFSSAAHMTAPQGSHTPTPPPTPGLGEPPDTGGQGQVTSAVESLESVVPQLSTAIMELDPPLILDNSQKIDMAVEDGGAPQTLWDVQ</sequence>
<evidence type="ECO:0000259" key="2">
    <source>
        <dbReference type="Pfam" id="PF14111"/>
    </source>
</evidence>
<dbReference type="Proteomes" id="UP001159364">
    <property type="component" value="Linkage Group LG05"/>
</dbReference>
<reference evidence="3 4" key="1">
    <citation type="submission" date="2021-09" db="EMBL/GenBank/DDBJ databases">
        <title>Genomic insights and catalytic innovation underlie evolution of tropane alkaloids biosynthesis.</title>
        <authorList>
            <person name="Wang Y.-J."/>
            <person name="Tian T."/>
            <person name="Huang J.-P."/>
            <person name="Huang S.-X."/>
        </authorList>
    </citation>
    <scope>NUCLEOTIDE SEQUENCE [LARGE SCALE GENOMIC DNA]</scope>
    <source>
        <strain evidence="3">KIB-2018</strain>
        <tissue evidence="3">Leaf</tissue>
    </source>
</reference>
<dbReference type="PANTHER" id="PTHR31286:SF99">
    <property type="entry name" value="DUF4283 DOMAIN-CONTAINING PROTEIN"/>
    <property type="match status" value="1"/>
</dbReference>
<feature type="region of interest" description="Disordered" evidence="1">
    <location>
        <begin position="311"/>
        <end position="340"/>
    </location>
</feature>
<name>A0AAV8TKW7_9ROSI</name>
<dbReference type="InterPro" id="IPR025558">
    <property type="entry name" value="DUF4283"/>
</dbReference>
<evidence type="ECO:0000313" key="3">
    <source>
        <dbReference type="EMBL" id="KAJ8766593.1"/>
    </source>
</evidence>
<keyword evidence="4" id="KW-1185">Reference proteome</keyword>
<dbReference type="PANTHER" id="PTHR31286">
    <property type="entry name" value="GLYCINE-RICH CELL WALL STRUCTURAL PROTEIN 1.8-LIKE"/>
    <property type="match status" value="1"/>
</dbReference>
<feature type="domain" description="DUF4283" evidence="2">
    <location>
        <begin position="113"/>
        <end position="181"/>
    </location>
</feature>
<accession>A0AAV8TKW7</accession>
<dbReference type="InterPro" id="IPR040256">
    <property type="entry name" value="At4g02000-like"/>
</dbReference>
<gene>
    <name evidence="3" type="ORF">K2173_023840</name>
</gene>